<reference evidence="1 2" key="1">
    <citation type="submission" date="2020-08" db="EMBL/GenBank/DDBJ databases">
        <authorList>
            <person name="Koutsovoulos G."/>
            <person name="Danchin GJ E."/>
        </authorList>
    </citation>
    <scope>NUCLEOTIDE SEQUENCE [LARGE SCALE GENOMIC DNA]</scope>
</reference>
<sequence>MIIYKEAKLNSYLSCYNDDLEIFTTSEDDHYKTLFLRNHEYNKLSSIEEGIKTLSDSNVICFIIEFKNESSLINSIFSCLRKYKNSVKFHVEKN</sequence>
<dbReference type="OrthoDB" id="27226at2759"/>
<organism evidence="1 2">
    <name type="scientific">Meloidogyne enterolobii</name>
    <name type="common">Root-knot nematode worm</name>
    <name type="synonym">Meloidogyne mayaguensis</name>
    <dbReference type="NCBI Taxonomy" id="390850"/>
    <lineage>
        <taxon>Eukaryota</taxon>
        <taxon>Metazoa</taxon>
        <taxon>Ecdysozoa</taxon>
        <taxon>Nematoda</taxon>
        <taxon>Chromadorea</taxon>
        <taxon>Rhabditida</taxon>
        <taxon>Tylenchina</taxon>
        <taxon>Tylenchomorpha</taxon>
        <taxon>Tylenchoidea</taxon>
        <taxon>Meloidogynidae</taxon>
        <taxon>Meloidogyninae</taxon>
        <taxon>Meloidogyne</taxon>
    </lineage>
</organism>
<name>A0A6V7UY80_MELEN</name>
<protein>
    <submittedName>
        <fullName evidence="1">Uncharacterized protein</fullName>
    </submittedName>
</protein>
<comment type="caution">
    <text evidence="1">The sequence shown here is derived from an EMBL/GenBank/DDBJ whole genome shotgun (WGS) entry which is preliminary data.</text>
</comment>
<evidence type="ECO:0000313" key="2">
    <source>
        <dbReference type="Proteomes" id="UP000580250"/>
    </source>
</evidence>
<dbReference type="EMBL" id="CAJEWN010000121">
    <property type="protein sequence ID" value="CAD2166837.1"/>
    <property type="molecule type" value="Genomic_DNA"/>
</dbReference>
<proteinExistence type="predicted"/>
<accession>A0A6V7UY80</accession>
<gene>
    <name evidence="1" type="ORF">MENT_LOCUS18142</name>
</gene>
<evidence type="ECO:0000313" key="1">
    <source>
        <dbReference type="EMBL" id="CAD2166837.1"/>
    </source>
</evidence>
<dbReference type="AlphaFoldDB" id="A0A6V7UY80"/>
<dbReference type="Proteomes" id="UP000580250">
    <property type="component" value="Unassembled WGS sequence"/>
</dbReference>